<dbReference type="AlphaFoldDB" id="A0ABD2SJP0"/>
<evidence type="ECO:0000259" key="7">
    <source>
        <dbReference type="Pfam" id="PF18052"/>
    </source>
</evidence>
<feature type="domain" description="Disease resistance N-terminal" evidence="7">
    <location>
        <begin position="5"/>
        <end position="89"/>
    </location>
</feature>
<dbReference type="CDD" id="cd14798">
    <property type="entry name" value="RX-CC_like"/>
    <property type="match status" value="1"/>
</dbReference>
<protein>
    <recommendedName>
        <fullName evidence="7">Disease resistance N-terminal domain-containing protein</fullName>
    </recommendedName>
</protein>
<keyword evidence="4" id="KW-0547">Nucleotide-binding</keyword>
<evidence type="ECO:0000313" key="8">
    <source>
        <dbReference type="EMBL" id="KAL3344090.1"/>
    </source>
</evidence>
<keyword evidence="6" id="KW-0067">ATP-binding</keyword>
<keyword evidence="5" id="KW-0611">Plant defense</keyword>
<comment type="caution">
    <text evidence="8">The sequence shown here is derived from an EMBL/GenBank/DDBJ whole genome shotgun (WGS) entry which is preliminary data.</text>
</comment>
<keyword evidence="3" id="KW-0677">Repeat</keyword>
<sequence>MAEAFLQVLLENLASFIADKFVLLFGFEKIFEKLSSVFSTIQVVLQDAHEKQLKENAIENWLQKLNSVAYEVDDILGECKNEATKFKQSRFGFYHPGIINFRHKIEKKDERYNGETICNC</sequence>
<gene>
    <name evidence="8" type="ORF">AABB24_023499</name>
</gene>
<dbReference type="GO" id="GO:0005524">
    <property type="term" value="F:ATP binding"/>
    <property type="evidence" value="ECO:0007669"/>
    <property type="project" value="UniProtKB-KW"/>
</dbReference>
<proteinExistence type="inferred from homology"/>
<dbReference type="Gene3D" id="1.20.5.4130">
    <property type="match status" value="1"/>
</dbReference>
<evidence type="ECO:0000256" key="2">
    <source>
        <dbReference type="ARBA" id="ARBA00022614"/>
    </source>
</evidence>
<evidence type="ECO:0000313" key="9">
    <source>
        <dbReference type="Proteomes" id="UP001627284"/>
    </source>
</evidence>
<evidence type="ECO:0000256" key="6">
    <source>
        <dbReference type="ARBA" id="ARBA00022840"/>
    </source>
</evidence>
<dbReference type="InterPro" id="IPR038005">
    <property type="entry name" value="RX-like_CC"/>
</dbReference>
<evidence type="ECO:0000256" key="4">
    <source>
        <dbReference type="ARBA" id="ARBA00022741"/>
    </source>
</evidence>
<keyword evidence="9" id="KW-1185">Reference proteome</keyword>
<dbReference type="GO" id="GO:0006952">
    <property type="term" value="P:defense response"/>
    <property type="evidence" value="ECO:0007669"/>
    <property type="project" value="UniProtKB-KW"/>
</dbReference>
<dbReference type="Pfam" id="PF18052">
    <property type="entry name" value="Rx_N"/>
    <property type="match status" value="1"/>
</dbReference>
<name>A0ABD2SJP0_9SOLN</name>
<reference evidence="8 9" key="1">
    <citation type="submission" date="2024-05" db="EMBL/GenBank/DDBJ databases">
        <title>De novo assembly of an allotetraploid wild potato.</title>
        <authorList>
            <person name="Hosaka A.J."/>
        </authorList>
    </citation>
    <scope>NUCLEOTIDE SEQUENCE [LARGE SCALE GENOMIC DNA]</scope>
    <source>
        <tissue evidence="8">Young leaves</tissue>
    </source>
</reference>
<accession>A0ABD2SJP0</accession>
<evidence type="ECO:0000256" key="5">
    <source>
        <dbReference type="ARBA" id="ARBA00022821"/>
    </source>
</evidence>
<evidence type="ECO:0000256" key="1">
    <source>
        <dbReference type="ARBA" id="ARBA00008894"/>
    </source>
</evidence>
<comment type="similarity">
    <text evidence="1">Belongs to the disease resistance NB-LRR family.</text>
</comment>
<organism evidence="8 9">
    <name type="scientific">Solanum stoloniferum</name>
    <dbReference type="NCBI Taxonomy" id="62892"/>
    <lineage>
        <taxon>Eukaryota</taxon>
        <taxon>Viridiplantae</taxon>
        <taxon>Streptophyta</taxon>
        <taxon>Embryophyta</taxon>
        <taxon>Tracheophyta</taxon>
        <taxon>Spermatophyta</taxon>
        <taxon>Magnoliopsida</taxon>
        <taxon>eudicotyledons</taxon>
        <taxon>Gunneridae</taxon>
        <taxon>Pentapetalae</taxon>
        <taxon>asterids</taxon>
        <taxon>lamiids</taxon>
        <taxon>Solanales</taxon>
        <taxon>Solanaceae</taxon>
        <taxon>Solanoideae</taxon>
        <taxon>Solaneae</taxon>
        <taxon>Solanum</taxon>
    </lineage>
</organism>
<keyword evidence="2" id="KW-0433">Leucine-rich repeat</keyword>
<dbReference type="InterPro" id="IPR041118">
    <property type="entry name" value="Rx_N"/>
</dbReference>
<dbReference type="EMBL" id="JBJKTR010000014">
    <property type="protein sequence ID" value="KAL3344090.1"/>
    <property type="molecule type" value="Genomic_DNA"/>
</dbReference>
<dbReference type="Proteomes" id="UP001627284">
    <property type="component" value="Unassembled WGS sequence"/>
</dbReference>
<evidence type="ECO:0000256" key="3">
    <source>
        <dbReference type="ARBA" id="ARBA00022737"/>
    </source>
</evidence>